<sequence>MAQKLTRKHVNSMQPVKLHALEFKQRQEKGEKWLTSETKKRSVRIEALHTRNNLATLNQRLDGEFVGNLERSQSIWDLILVERSAKWYKSVGGGENRDFQM</sequence>
<dbReference type="Proteomes" id="UP001374535">
    <property type="component" value="Chromosome 4"/>
</dbReference>
<organism evidence="1 2">
    <name type="scientific">Vigna mungo</name>
    <name type="common">Black gram</name>
    <name type="synonym">Phaseolus mungo</name>
    <dbReference type="NCBI Taxonomy" id="3915"/>
    <lineage>
        <taxon>Eukaryota</taxon>
        <taxon>Viridiplantae</taxon>
        <taxon>Streptophyta</taxon>
        <taxon>Embryophyta</taxon>
        <taxon>Tracheophyta</taxon>
        <taxon>Spermatophyta</taxon>
        <taxon>Magnoliopsida</taxon>
        <taxon>eudicotyledons</taxon>
        <taxon>Gunneridae</taxon>
        <taxon>Pentapetalae</taxon>
        <taxon>rosids</taxon>
        <taxon>fabids</taxon>
        <taxon>Fabales</taxon>
        <taxon>Fabaceae</taxon>
        <taxon>Papilionoideae</taxon>
        <taxon>50 kb inversion clade</taxon>
        <taxon>NPAAA clade</taxon>
        <taxon>indigoferoid/millettioid clade</taxon>
        <taxon>Phaseoleae</taxon>
        <taxon>Vigna</taxon>
    </lineage>
</organism>
<keyword evidence="2" id="KW-1185">Reference proteome</keyword>
<protein>
    <submittedName>
        <fullName evidence="1">Uncharacterized protein</fullName>
    </submittedName>
</protein>
<dbReference type="EMBL" id="CP144697">
    <property type="protein sequence ID" value="WVZ15305.1"/>
    <property type="molecule type" value="Genomic_DNA"/>
</dbReference>
<reference evidence="1 2" key="1">
    <citation type="journal article" date="2023" name="Life. Sci Alliance">
        <title>Evolutionary insights into 3D genome organization and epigenetic landscape of Vigna mungo.</title>
        <authorList>
            <person name="Junaid A."/>
            <person name="Singh B."/>
            <person name="Bhatia S."/>
        </authorList>
    </citation>
    <scope>NUCLEOTIDE SEQUENCE [LARGE SCALE GENOMIC DNA]</scope>
    <source>
        <strain evidence="1">Urdbean</strain>
    </source>
</reference>
<evidence type="ECO:0000313" key="2">
    <source>
        <dbReference type="Proteomes" id="UP001374535"/>
    </source>
</evidence>
<evidence type="ECO:0000313" key="1">
    <source>
        <dbReference type="EMBL" id="WVZ15305.1"/>
    </source>
</evidence>
<accession>A0AAQ3NT25</accession>
<proteinExistence type="predicted"/>
<gene>
    <name evidence="1" type="ORF">V8G54_012871</name>
</gene>
<dbReference type="AlphaFoldDB" id="A0AAQ3NT25"/>
<name>A0AAQ3NT25_VIGMU</name>